<dbReference type="Proteomes" id="UP000500961">
    <property type="component" value="Chromosome"/>
</dbReference>
<reference evidence="1 2" key="1">
    <citation type="submission" date="2019-07" db="EMBL/GenBank/DDBJ databases">
        <title>Thalassofilum flectens gen. nov., sp. nov., a novel moderate thermophilic anaerobe from a shallow sea hot spring in Kunashir Island (Russia), representing a new family in the order Bacteroidales, and proposal of Thalassofilacea fam. nov.</title>
        <authorList>
            <person name="Kochetkova T.V."/>
            <person name="Podosokorskaya O.A."/>
            <person name="Novikov A."/>
            <person name="Elcheninov A.G."/>
            <person name="Toshchakov S.V."/>
            <person name="Kublanov I.V."/>
        </authorList>
    </citation>
    <scope>NUCLEOTIDE SEQUENCE [LARGE SCALE GENOMIC DNA]</scope>
    <source>
        <strain evidence="1 2">38-H</strain>
    </source>
</reference>
<organism evidence="1 2">
    <name type="scientific">Tenuifilum thalassicum</name>
    <dbReference type="NCBI Taxonomy" id="2590900"/>
    <lineage>
        <taxon>Bacteria</taxon>
        <taxon>Pseudomonadati</taxon>
        <taxon>Bacteroidota</taxon>
        <taxon>Bacteroidia</taxon>
        <taxon>Bacteroidales</taxon>
        <taxon>Tenuifilaceae</taxon>
        <taxon>Tenuifilum</taxon>
    </lineage>
</organism>
<accession>A0A7D4BCS4</accession>
<dbReference type="EMBL" id="CP041345">
    <property type="protein sequence ID" value="QKG78818.1"/>
    <property type="molecule type" value="Genomic_DNA"/>
</dbReference>
<name>A0A7D4BCS4_9BACT</name>
<evidence type="ECO:0000313" key="1">
    <source>
        <dbReference type="EMBL" id="QKG78818.1"/>
    </source>
</evidence>
<gene>
    <name evidence="1" type="ORF">FHG85_00545</name>
</gene>
<evidence type="ECO:0008006" key="3">
    <source>
        <dbReference type="Google" id="ProtNLM"/>
    </source>
</evidence>
<keyword evidence="2" id="KW-1185">Reference proteome</keyword>
<dbReference type="KEGG" id="ttz:FHG85_00545"/>
<proteinExistence type="predicted"/>
<evidence type="ECO:0000313" key="2">
    <source>
        <dbReference type="Proteomes" id="UP000500961"/>
    </source>
</evidence>
<dbReference type="RefSeq" id="WP_173072333.1">
    <property type="nucleotide sequence ID" value="NZ_CP041345.1"/>
</dbReference>
<protein>
    <recommendedName>
        <fullName evidence="3">STAS/SEC14 domain-containing protein</fullName>
    </recommendedName>
</protein>
<dbReference type="AlphaFoldDB" id="A0A7D4BCS4"/>
<sequence>MDTIEVFKSSYGNAYYYPSTKTVEVTWNGSQTFEEYKTLFESLLAFQRDSMFEVKFYLSDIRKQGVISPKSRKWFEQVALPKAIEQGLKAAAVVFDGNAFKRYYLNLIMQVANVYKLPLKFFNSKDEAYKWFNSLEL</sequence>